<evidence type="ECO:0000313" key="2">
    <source>
        <dbReference type="Proteomes" id="UP000095767"/>
    </source>
</evidence>
<dbReference type="OrthoDB" id="691722at2759"/>
<proteinExistence type="predicted"/>
<comment type="caution">
    <text evidence="1">The sequence shown here is derived from an EMBL/GenBank/DDBJ whole genome shotgun (WGS) entry which is preliminary data.</text>
</comment>
<dbReference type="EMBL" id="LWDX02038865">
    <property type="protein sequence ID" value="OEL24802.1"/>
    <property type="molecule type" value="Genomic_DNA"/>
</dbReference>
<keyword evidence="2" id="KW-1185">Reference proteome</keyword>
<accession>A0A1E5VI61</accession>
<evidence type="ECO:0000313" key="1">
    <source>
        <dbReference type="EMBL" id="OEL24802.1"/>
    </source>
</evidence>
<name>A0A1E5VI61_9POAL</name>
<reference evidence="1 2" key="1">
    <citation type="submission" date="2016-09" db="EMBL/GenBank/DDBJ databases">
        <title>The draft genome of Dichanthelium oligosanthes: A C3 panicoid grass species.</title>
        <authorList>
            <person name="Studer A.J."/>
            <person name="Schnable J.C."/>
            <person name="Brutnell T.P."/>
        </authorList>
    </citation>
    <scope>NUCLEOTIDE SEQUENCE [LARGE SCALE GENOMIC DNA]</scope>
    <source>
        <strain evidence="2">cv. Kellogg 1175</strain>
        <tissue evidence="1">Leaf</tissue>
    </source>
</reference>
<sequence>MALSRHRRRLIRSPEFRSLHCRLGPPLPRPHIACVTTSPIRRRRDQEDPVSGFVGFHVAGAGVSSITPMRSLAGRRYLNLKYVNTCSGIVLLATTEEHSADEQCRCILWNPAVADVVKEVAVPDPPARSNISSSVWVTARGVKPTSYFCAAWS</sequence>
<organism evidence="1 2">
    <name type="scientific">Dichanthelium oligosanthes</name>
    <dbReference type="NCBI Taxonomy" id="888268"/>
    <lineage>
        <taxon>Eukaryota</taxon>
        <taxon>Viridiplantae</taxon>
        <taxon>Streptophyta</taxon>
        <taxon>Embryophyta</taxon>
        <taxon>Tracheophyta</taxon>
        <taxon>Spermatophyta</taxon>
        <taxon>Magnoliopsida</taxon>
        <taxon>Liliopsida</taxon>
        <taxon>Poales</taxon>
        <taxon>Poaceae</taxon>
        <taxon>PACMAD clade</taxon>
        <taxon>Panicoideae</taxon>
        <taxon>Panicodae</taxon>
        <taxon>Paniceae</taxon>
        <taxon>Dichantheliinae</taxon>
        <taxon>Dichanthelium</taxon>
    </lineage>
</organism>
<dbReference type="Proteomes" id="UP000095767">
    <property type="component" value="Unassembled WGS sequence"/>
</dbReference>
<protein>
    <submittedName>
        <fullName evidence="1">Uncharacterized protein</fullName>
    </submittedName>
</protein>
<dbReference type="AlphaFoldDB" id="A0A1E5VI61"/>
<gene>
    <name evidence="1" type="ORF">BAE44_0014179</name>
</gene>